<evidence type="ECO:0000256" key="1">
    <source>
        <dbReference type="SAM" id="MobiDB-lite"/>
    </source>
</evidence>
<dbReference type="EMBL" id="CP163440">
    <property type="protein sequence ID" value="XDQ68236.1"/>
    <property type="molecule type" value="Genomic_DNA"/>
</dbReference>
<feature type="region of interest" description="Disordered" evidence="1">
    <location>
        <begin position="44"/>
        <end position="77"/>
    </location>
</feature>
<dbReference type="RefSeq" id="WP_369265060.1">
    <property type="nucleotide sequence ID" value="NZ_CP163440.1"/>
</dbReference>
<gene>
    <name evidence="2" type="ORF">AB5J50_49525</name>
</gene>
<organism evidence="2">
    <name type="scientific">Streptomyces sp. R35</name>
    <dbReference type="NCBI Taxonomy" id="3238630"/>
    <lineage>
        <taxon>Bacteria</taxon>
        <taxon>Bacillati</taxon>
        <taxon>Actinomycetota</taxon>
        <taxon>Actinomycetes</taxon>
        <taxon>Kitasatosporales</taxon>
        <taxon>Streptomycetaceae</taxon>
        <taxon>Streptomyces</taxon>
    </lineage>
</organism>
<sequence>MARDQPLDVAGGAGGVGGPVEITAAVVQAVQQFLRVRGCSSSSALAAATSRQGSSATPESIPQGSKSGTGWTTGAAR</sequence>
<name>A0AB39SLV9_9ACTN</name>
<proteinExistence type="predicted"/>
<protein>
    <submittedName>
        <fullName evidence="2">Uncharacterized protein</fullName>
    </submittedName>
</protein>
<accession>A0AB39SLV9</accession>
<feature type="compositionally biased region" description="Polar residues" evidence="1">
    <location>
        <begin position="51"/>
        <end position="77"/>
    </location>
</feature>
<dbReference type="AlphaFoldDB" id="A0AB39SLV9"/>
<reference evidence="2" key="1">
    <citation type="submission" date="2024-07" db="EMBL/GenBank/DDBJ databases">
        <authorList>
            <person name="Yu S.T."/>
        </authorList>
    </citation>
    <scope>NUCLEOTIDE SEQUENCE</scope>
    <source>
        <strain evidence="2">R35</strain>
    </source>
</reference>
<evidence type="ECO:0000313" key="2">
    <source>
        <dbReference type="EMBL" id="XDQ68236.1"/>
    </source>
</evidence>